<evidence type="ECO:0000313" key="9">
    <source>
        <dbReference type="EMBL" id="NNJ25263.1"/>
    </source>
</evidence>
<dbReference type="CDD" id="cd16144">
    <property type="entry name" value="ARS_like"/>
    <property type="match status" value="1"/>
</dbReference>
<dbReference type="Proteomes" id="UP000609651">
    <property type="component" value="Unassembled WGS sequence"/>
</dbReference>
<evidence type="ECO:0000256" key="3">
    <source>
        <dbReference type="ARBA" id="ARBA00022723"/>
    </source>
</evidence>
<reference evidence="9 10" key="1">
    <citation type="journal article" date="2020" name="Syst. Appl. Microbiol.">
        <title>Alienimonas chondri sp. nov., a novel planctomycete isolated from the biofilm of the red alga Chondrus crispus.</title>
        <authorList>
            <person name="Vitorino I."/>
            <person name="Albuquerque L."/>
            <person name="Wiegand S."/>
            <person name="Kallscheuer N."/>
            <person name="da Costa M.S."/>
            <person name="Lobo-da-Cunha A."/>
            <person name="Jogler C."/>
            <person name="Lage O.M."/>
        </authorList>
    </citation>
    <scope>NUCLEOTIDE SEQUENCE [LARGE SCALE GENOMIC DNA]</scope>
    <source>
        <strain evidence="9 10">LzC2</strain>
    </source>
</reference>
<dbReference type="InterPro" id="IPR017850">
    <property type="entry name" value="Alkaline_phosphatase_core_sf"/>
</dbReference>
<evidence type="ECO:0000256" key="4">
    <source>
        <dbReference type="ARBA" id="ARBA00022729"/>
    </source>
</evidence>
<evidence type="ECO:0000256" key="1">
    <source>
        <dbReference type="ARBA" id="ARBA00001913"/>
    </source>
</evidence>
<dbReference type="PROSITE" id="PS00149">
    <property type="entry name" value="SULFATASE_2"/>
    <property type="match status" value="1"/>
</dbReference>
<dbReference type="EMBL" id="WTPX01000030">
    <property type="protein sequence ID" value="NNJ25263.1"/>
    <property type="molecule type" value="Genomic_DNA"/>
</dbReference>
<dbReference type="Pfam" id="PF00884">
    <property type="entry name" value="Sulfatase"/>
    <property type="match status" value="1"/>
</dbReference>
<comment type="cofactor">
    <cofactor evidence="1">
        <name>Ca(2+)</name>
        <dbReference type="ChEBI" id="CHEBI:29108"/>
    </cofactor>
</comment>
<evidence type="ECO:0000256" key="5">
    <source>
        <dbReference type="ARBA" id="ARBA00022801"/>
    </source>
</evidence>
<keyword evidence="6" id="KW-0106">Calcium</keyword>
<comment type="caution">
    <text evidence="9">The sequence shown here is derived from an EMBL/GenBank/DDBJ whole genome shotgun (WGS) entry which is preliminary data.</text>
</comment>
<protein>
    <recommendedName>
        <fullName evidence="8">Sulfatase N-terminal domain-containing protein</fullName>
    </recommendedName>
</protein>
<comment type="similarity">
    <text evidence="2">Belongs to the sulfatase family.</text>
</comment>
<dbReference type="Gene3D" id="3.30.1120.10">
    <property type="match status" value="1"/>
</dbReference>
<dbReference type="Gene3D" id="2.60.120.560">
    <property type="entry name" value="Exo-inulinase, domain 1"/>
    <property type="match status" value="1"/>
</dbReference>
<dbReference type="SUPFAM" id="SSF53649">
    <property type="entry name" value="Alkaline phosphatase-like"/>
    <property type="match status" value="1"/>
</dbReference>
<name>A0ABX1VC01_9PLAN</name>
<dbReference type="InterPro" id="IPR000917">
    <property type="entry name" value="Sulfatase_N"/>
</dbReference>
<dbReference type="Gene3D" id="3.40.720.10">
    <property type="entry name" value="Alkaline Phosphatase, subunit A"/>
    <property type="match status" value="1"/>
</dbReference>
<organism evidence="9 10">
    <name type="scientific">Alienimonas chondri</name>
    <dbReference type="NCBI Taxonomy" id="2681879"/>
    <lineage>
        <taxon>Bacteria</taxon>
        <taxon>Pseudomonadati</taxon>
        <taxon>Planctomycetota</taxon>
        <taxon>Planctomycetia</taxon>
        <taxon>Planctomycetales</taxon>
        <taxon>Planctomycetaceae</taxon>
        <taxon>Alienimonas</taxon>
    </lineage>
</organism>
<feature type="chain" id="PRO_5046915301" description="Sulfatase N-terminal domain-containing protein" evidence="7">
    <location>
        <begin position="21"/>
        <end position="891"/>
    </location>
</feature>
<gene>
    <name evidence="9" type="ORF">LzC2_13310</name>
</gene>
<evidence type="ECO:0000259" key="8">
    <source>
        <dbReference type="Pfam" id="PF00884"/>
    </source>
</evidence>
<dbReference type="RefSeq" id="WP_171185082.1">
    <property type="nucleotide sequence ID" value="NZ_WTPX01000030.1"/>
</dbReference>
<dbReference type="InterPro" id="IPR050738">
    <property type="entry name" value="Sulfatase"/>
</dbReference>
<evidence type="ECO:0000313" key="10">
    <source>
        <dbReference type="Proteomes" id="UP000609651"/>
    </source>
</evidence>
<feature type="signal peptide" evidence="7">
    <location>
        <begin position="1"/>
        <end position="20"/>
    </location>
</feature>
<evidence type="ECO:0000256" key="7">
    <source>
        <dbReference type="SAM" id="SignalP"/>
    </source>
</evidence>
<accession>A0ABX1VC01</accession>
<keyword evidence="10" id="KW-1185">Reference proteome</keyword>
<feature type="domain" description="Sulfatase N-terminal" evidence="8">
    <location>
        <begin position="33"/>
        <end position="374"/>
    </location>
</feature>
<keyword evidence="3" id="KW-0479">Metal-binding</keyword>
<evidence type="ECO:0000256" key="6">
    <source>
        <dbReference type="ARBA" id="ARBA00022837"/>
    </source>
</evidence>
<dbReference type="InterPro" id="IPR024607">
    <property type="entry name" value="Sulfatase_CS"/>
</dbReference>
<keyword evidence="5" id="KW-0378">Hydrolase</keyword>
<dbReference type="PANTHER" id="PTHR42693:SF42">
    <property type="entry name" value="ARYLSULFATASE G"/>
    <property type="match status" value="1"/>
</dbReference>
<keyword evidence="4 7" id="KW-0732">Signal</keyword>
<sequence>MSRLVPLAAVLFALVPPAGAAEVAPPGTGDAPPNIVLILADDLGWSELGCYGNGFHETPHLDRLAADGVRFTQAYAAAPVCSPDRAALLTGLAPARLGILDYLRPNSANALPTDVRTLPETLQERGYRTGMIGKWHLTGYEHHGAEREIRPRDHGFDWDVAREVKGVGNGANFWPYVFRDQPIRWVDLPENRLGEEEYLVDRMNLEAVDFIERNRDRPFFLYLSHYAPHTILNGKPELVQKYRDKHPPGESTRNACYLCKDRGLEGDPLDHWAGDHNPHLAAMLESVDDGVGMIQAKLKELGLAENTIVIFTSDNGGETNVTSNAPLRGGKSELYEGGIRVPLIVSGPDRLPAGAICERPMIHTDLSPTLLDAIDPAPVADVTDGASMWEAWIDPASESADRSLHWHYPLDGPHFLGGRSAGAIRRGNWKLIEFYDAGTVELYDLAADPGERRDLAASRPEKTAELRSELADWRASVGARTPSAPLLVEPKSQTFADHFSTGQVSARWHFNGDWEATDGVLKRVRTGTENTRIFAKDLEYGDSLVRFAFRLGESKDLRFLTGSDGPYNAVVHIRPDHFRIQTAKDARGPYSSYWHGDCAHEFDPDRWYVMTVEFLGDRLVAHIDRDHVASAEHPILDQTRDYFAFQVDDGAAEIDDVQLSTVGKHPRVAENWREIQSAADRHPVPRSLEERLEIAVTNARDRLYRTDDRYRALVDRVEELDREREAAFPIVYRSQKAIRHDLSDLRRRLHEEDPRYKELLFATFKAKRAIEDYLLERNPEVGTLPDSRRKRALDRLHKEFQNDPGYTSLVEAERRSQALLESAYPQLFVTDEQINADRARRREEVKADPAFQAANAQRAAAYQAQEEYLISHDERVIDLRAELDAGADGKE</sequence>
<proteinExistence type="inferred from homology"/>
<dbReference type="PANTHER" id="PTHR42693">
    <property type="entry name" value="ARYLSULFATASE FAMILY MEMBER"/>
    <property type="match status" value="1"/>
</dbReference>
<evidence type="ECO:0000256" key="2">
    <source>
        <dbReference type="ARBA" id="ARBA00008779"/>
    </source>
</evidence>